<gene>
    <name evidence="1" type="ORF">M404DRAFT_1001377</name>
</gene>
<dbReference type="InParanoid" id="A0A0C3P7P9"/>
<organism evidence="1 2">
    <name type="scientific">Pisolithus tinctorius Marx 270</name>
    <dbReference type="NCBI Taxonomy" id="870435"/>
    <lineage>
        <taxon>Eukaryota</taxon>
        <taxon>Fungi</taxon>
        <taxon>Dikarya</taxon>
        <taxon>Basidiomycota</taxon>
        <taxon>Agaricomycotina</taxon>
        <taxon>Agaricomycetes</taxon>
        <taxon>Agaricomycetidae</taxon>
        <taxon>Boletales</taxon>
        <taxon>Sclerodermatineae</taxon>
        <taxon>Pisolithaceae</taxon>
        <taxon>Pisolithus</taxon>
    </lineage>
</organism>
<evidence type="ECO:0000313" key="2">
    <source>
        <dbReference type="Proteomes" id="UP000054217"/>
    </source>
</evidence>
<reference evidence="2" key="2">
    <citation type="submission" date="2015-01" db="EMBL/GenBank/DDBJ databases">
        <title>Evolutionary Origins and Diversification of the Mycorrhizal Mutualists.</title>
        <authorList>
            <consortium name="DOE Joint Genome Institute"/>
            <consortium name="Mycorrhizal Genomics Consortium"/>
            <person name="Kohler A."/>
            <person name="Kuo A."/>
            <person name="Nagy L.G."/>
            <person name="Floudas D."/>
            <person name="Copeland A."/>
            <person name="Barry K.W."/>
            <person name="Cichocki N."/>
            <person name="Veneault-Fourrey C."/>
            <person name="LaButti K."/>
            <person name="Lindquist E.A."/>
            <person name="Lipzen A."/>
            <person name="Lundell T."/>
            <person name="Morin E."/>
            <person name="Murat C."/>
            <person name="Riley R."/>
            <person name="Ohm R."/>
            <person name="Sun H."/>
            <person name="Tunlid A."/>
            <person name="Henrissat B."/>
            <person name="Grigoriev I.V."/>
            <person name="Hibbett D.S."/>
            <person name="Martin F."/>
        </authorList>
    </citation>
    <scope>NUCLEOTIDE SEQUENCE [LARGE SCALE GENOMIC DNA]</scope>
    <source>
        <strain evidence="2">Marx 270</strain>
    </source>
</reference>
<dbReference type="OrthoDB" id="2604722at2759"/>
<accession>A0A0C3P7P9</accession>
<sequence>MSGELADQFESPIISLIEGEPYAGIPTIEDSSVPLILIPKEPGVQPPMVGLGSYIAPQYLMSHENTYSLNLGELETPKTEPMKSELAAG</sequence>
<dbReference type="Proteomes" id="UP000054217">
    <property type="component" value="Unassembled WGS sequence"/>
</dbReference>
<dbReference type="AlphaFoldDB" id="A0A0C3P7P9"/>
<proteinExistence type="predicted"/>
<dbReference type="EMBL" id="KN831976">
    <property type="protein sequence ID" value="KIO03464.1"/>
    <property type="molecule type" value="Genomic_DNA"/>
</dbReference>
<keyword evidence="2" id="KW-1185">Reference proteome</keyword>
<name>A0A0C3P7P9_PISTI</name>
<dbReference type="HOGENOM" id="CLU_189340_0_0_1"/>
<protein>
    <submittedName>
        <fullName evidence="1">Uncharacterized protein</fullName>
    </submittedName>
</protein>
<reference evidence="1 2" key="1">
    <citation type="submission" date="2014-04" db="EMBL/GenBank/DDBJ databases">
        <authorList>
            <consortium name="DOE Joint Genome Institute"/>
            <person name="Kuo A."/>
            <person name="Kohler A."/>
            <person name="Costa M.D."/>
            <person name="Nagy L.G."/>
            <person name="Floudas D."/>
            <person name="Copeland A."/>
            <person name="Barry K.W."/>
            <person name="Cichocki N."/>
            <person name="Veneault-Fourrey C."/>
            <person name="LaButti K."/>
            <person name="Lindquist E.A."/>
            <person name="Lipzen A."/>
            <person name="Lundell T."/>
            <person name="Morin E."/>
            <person name="Murat C."/>
            <person name="Sun H."/>
            <person name="Tunlid A."/>
            <person name="Henrissat B."/>
            <person name="Grigoriev I.V."/>
            <person name="Hibbett D.S."/>
            <person name="Martin F."/>
            <person name="Nordberg H.P."/>
            <person name="Cantor M.N."/>
            <person name="Hua S.X."/>
        </authorList>
    </citation>
    <scope>NUCLEOTIDE SEQUENCE [LARGE SCALE GENOMIC DNA]</scope>
    <source>
        <strain evidence="1 2">Marx 270</strain>
    </source>
</reference>
<evidence type="ECO:0000313" key="1">
    <source>
        <dbReference type="EMBL" id="KIO03464.1"/>
    </source>
</evidence>